<evidence type="ECO:0000313" key="5">
    <source>
        <dbReference type="EMBL" id="NMM94199.1"/>
    </source>
</evidence>
<keyword evidence="3" id="KW-0949">S-adenosyl-L-methionine</keyword>
<dbReference type="PROSITE" id="PS51918">
    <property type="entry name" value="RADICAL_SAM"/>
    <property type="match status" value="1"/>
</dbReference>
<dbReference type="NCBIfam" id="TIGR00539">
    <property type="entry name" value="hemN_rel"/>
    <property type="match status" value="1"/>
</dbReference>
<dbReference type="InterPro" id="IPR023404">
    <property type="entry name" value="rSAM_horseshoe"/>
</dbReference>
<dbReference type="InterPro" id="IPR007197">
    <property type="entry name" value="rSAM"/>
</dbReference>
<keyword evidence="6" id="KW-1185">Reference proteome</keyword>
<dbReference type="Pfam" id="PF06969">
    <property type="entry name" value="HemN_C"/>
    <property type="match status" value="1"/>
</dbReference>
<keyword evidence="3" id="KW-0004">4Fe-4S</keyword>
<gene>
    <name evidence="5" type="ORF">G1C95_1386</name>
</gene>
<evidence type="ECO:0000256" key="1">
    <source>
        <dbReference type="ARBA" id="ARBA00006100"/>
    </source>
</evidence>
<dbReference type="InterPro" id="IPR010723">
    <property type="entry name" value="HemN_C"/>
</dbReference>
<feature type="domain" description="Radical SAM core" evidence="4">
    <location>
        <begin position="1"/>
        <end position="243"/>
    </location>
</feature>
<keyword evidence="3" id="KW-0143">Chaperone</keyword>
<dbReference type="PANTHER" id="PTHR13932">
    <property type="entry name" value="COPROPORPHYRINIGEN III OXIDASE"/>
    <property type="match status" value="1"/>
</dbReference>
<keyword evidence="3" id="KW-0411">Iron-sulfur</keyword>
<comment type="function">
    <text evidence="3">Probably acts as a heme chaperone, transferring heme to an unknown acceptor. Binds one molecule of heme per monomer, possibly covalently. Binds 1 [4Fe-4S] cluster. The cluster is coordinated with 3 cysteines and an exchangeable S-adenosyl-L-methionine.</text>
</comment>
<evidence type="ECO:0000256" key="3">
    <source>
        <dbReference type="RuleBase" id="RU364116"/>
    </source>
</evidence>
<dbReference type="SUPFAM" id="SSF102114">
    <property type="entry name" value="Radical SAM enzymes"/>
    <property type="match status" value="1"/>
</dbReference>
<dbReference type="InterPro" id="IPR058240">
    <property type="entry name" value="rSAM_sf"/>
</dbReference>
<dbReference type="RefSeq" id="WP_169172244.1">
    <property type="nucleotide sequence ID" value="NZ_JAAIII010000004.1"/>
</dbReference>
<evidence type="ECO:0000259" key="4">
    <source>
        <dbReference type="PROSITE" id="PS51918"/>
    </source>
</evidence>
<dbReference type="InterPro" id="IPR034505">
    <property type="entry name" value="Coproporphyrinogen-III_oxidase"/>
</dbReference>
<keyword evidence="3" id="KW-0963">Cytoplasm</keyword>
<dbReference type="GO" id="GO:0051539">
    <property type="term" value="F:4 iron, 4 sulfur cluster binding"/>
    <property type="evidence" value="ECO:0007669"/>
    <property type="project" value="UniProtKB-UniRule"/>
</dbReference>
<dbReference type="Proteomes" id="UP000532194">
    <property type="component" value="Unassembled WGS sequence"/>
</dbReference>
<keyword evidence="3" id="KW-0479">Metal-binding</keyword>
<dbReference type="GO" id="GO:0004109">
    <property type="term" value="F:coproporphyrinogen oxidase activity"/>
    <property type="evidence" value="ECO:0007669"/>
    <property type="project" value="InterPro"/>
</dbReference>
<organism evidence="5 6">
    <name type="scientific">Bifidobacterium oedipodis</name>
    <dbReference type="NCBI Taxonomy" id="2675322"/>
    <lineage>
        <taxon>Bacteria</taxon>
        <taxon>Bacillati</taxon>
        <taxon>Actinomycetota</taxon>
        <taxon>Actinomycetes</taxon>
        <taxon>Bifidobacteriales</taxon>
        <taxon>Bifidobacteriaceae</taxon>
        <taxon>Bifidobacterium</taxon>
    </lineage>
</organism>
<dbReference type="GO" id="GO:0005737">
    <property type="term" value="C:cytoplasm"/>
    <property type="evidence" value="ECO:0007669"/>
    <property type="project" value="UniProtKB-SubCell"/>
</dbReference>
<sequence>MYEVYVHVPFCLRRCGYCDFNTYTAVDLGGGASRGNYATMVIREMRLARDWQLAHGIDEPAVSTVFFGGGTPTILPAGDLVAMLNAIREIWGINPGAEITTEANPDTVDADYIRQLADGGFTRISFGMQSAVPHVLSTLDRTHTPANVEAGVRAADAAGLASSVDLIYGAPGESLDDWRTSVSTAIDLGVNHISAYALTVEPTTKMGRQIAAGILPKPDDDDEAAKYEIADELLSEAGLTWYEVSNWARPGYESRHNLGYWRNVDWAGLGPGAYSHYNAVVDARVTANAIDDTIDGCNALQPHPQTTGLRAWDIAHPRMWGLNIQKGEMPWAGSETISRNEDLEERLMLALRIRDGLDIHALEAQSDVRIDTAALHRMADEGLIDCITDETGISRIVATRRGRLLNDLLIERFFELLDL</sequence>
<comment type="similarity">
    <text evidence="1">Belongs to the anaerobic coproporphyrinogen-III oxidase family. HemW subfamily.</text>
</comment>
<comment type="caution">
    <text evidence="5">The sequence shown here is derived from an EMBL/GenBank/DDBJ whole genome shotgun (WGS) entry which is preliminary data.</text>
</comment>
<dbReference type="SFLD" id="SFLDS00029">
    <property type="entry name" value="Radical_SAM"/>
    <property type="match status" value="1"/>
</dbReference>
<dbReference type="EMBL" id="JAAIII010000004">
    <property type="protein sequence ID" value="NMM94199.1"/>
    <property type="molecule type" value="Genomic_DNA"/>
</dbReference>
<dbReference type="Pfam" id="PF04055">
    <property type="entry name" value="Radical_SAM"/>
    <property type="match status" value="1"/>
</dbReference>
<proteinExistence type="inferred from homology"/>
<name>A0A7Y0EPS8_9BIFI</name>
<dbReference type="GO" id="GO:0006779">
    <property type="term" value="P:porphyrin-containing compound biosynthetic process"/>
    <property type="evidence" value="ECO:0007669"/>
    <property type="project" value="InterPro"/>
</dbReference>
<protein>
    <recommendedName>
        <fullName evidence="2 3">Heme chaperone HemW</fullName>
    </recommendedName>
</protein>
<keyword evidence="3" id="KW-0408">Iron</keyword>
<dbReference type="InterPro" id="IPR006638">
    <property type="entry name" value="Elp3/MiaA/NifB-like_rSAM"/>
</dbReference>
<reference evidence="5 6" key="1">
    <citation type="submission" date="2020-02" db="EMBL/GenBank/DDBJ databases">
        <title>Characterization of phylogenetic diversity of novel bifidobacterial species isolated in Czech ZOOs.</title>
        <authorList>
            <person name="Lugli G.A."/>
            <person name="Vera N.B."/>
            <person name="Ventura M."/>
        </authorList>
    </citation>
    <scope>NUCLEOTIDE SEQUENCE [LARGE SCALE GENOMIC DNA]</scope>
    <source>
        <strain evidence="5 6">DSM 109957</strain>
    </source>
</reference>
<accession>A0A7Y0EPS8</accession>
<dbReference type="SFLD" id="SFLDG01065">
    <property type="entry name" value="anaerobic_coproporphyrinogen-I"/>
    <property type="match status" value="1"/>
</dbReference>
<dbReference type="Gene3D" id="3.80.30.20">
    <property type="entry name" value="tm_1862 like domain"/>
    <property type="match status" value="1"/>
</dbReference>
<dbReference type="SFLD" id="SFLDF00562">
    <property type="entry name" value="HemN-like__clustered_with_heat"/>
    <property type="match status" value="1"/>
</dbReference>
<dbReference type="SMART" id="SM00729">
    <property type="entry name" value="Elp3"/>
    <property type="match status" value="1"/>
</dbReference>
<evidence type="ECO:0000313" key="6">
    <source>
        <dbReference type="Proteomes" id="UP000532194"/>
    </source>
</evidence>
<dbReference type="InterPro" id="IPR004559">
    <property type="entry name" value="HemW-like"/>
</dbReference>
<dbReference type="SFLD" id="SFLDG01082">
    <property type="entry name" value="B12-binding_domain_containing"/>
    <property type="match status" value="1"/>
</dbReference>
<dbReference type="CDD" id="cd01335">
    <property type="entry name" value="Radical_SAM"/>
    <property type="match status" value="1"/>
</dbReference>
<dbReference type="GO" id="GO:0046872">
    <property type="term" value="F:metal ion binding"/>
    <property type="evidence" value="ECO:0007669"/>
    <property type="project" value="UniProtKB-UniRule"/>
</dbReference>
<comment type="subcellular location">
    <subcellularLocation>
        <location evidence="3">Cytoplasm</location>
    </subcellularLocation>
</comment>
<dbReference type="AlphaFoldDB" id="A0A7Y0EPS8"/>
<dbReference type="PANTHER" id="PTHR13932:SF5">
    <property type="entry name" value="RADICAL S-ADENOSYL METHIONINE DOMAIN-CONTAINING PROTEIN 1, MITOCHONDRIAL"/>
    <property type="match status" value="1"/>
</dbReference>
<keyword evidence="3" id="KW-0349">Heme</keyword>
<evidence type="ECO:0000256" key="2">
    <source>
        <dbReference type="ARBA" id="ARBA00017228"/>
    </source>
</evidence>